<proteinExistence type="predicted"/>
<dbReference type="RefSeq" id="XP_060452824.1">
    <property type="nucleotide sequence ID" value="XM_060598522.1"/>
</dbReference>
<name>A0AA48IHU0_9TREE</name>
<accession>A0AA48IHU0</accession>
<dbReference type="GeneID" id="85491429"/>
<organism evidence="2 3">
    <name type="scientific">Cutaneotrichosporon cavernicola</name>
    <dbReference type="NCBI Taxonomy" id="279322"/>
    <lineage>
        <taxon>Eukaryota</taxon>
        <taxon>Fungi</taxon>
        <taxon>Dikarya</taxon>
        <taxon>Basidiomycota</taxon>
        <taxon>Agaricomycotina</taxon>
        <taxon>Tremellomycetes</taxon>
        <taxon>Trichosporonales</taxon>
        <taxon>Trichosporonaceae</taxon>
        <taxon>Cutaneotrichosporon</taxon>
    </lineage>
</organism>
<dbReference type="KEGG" id="ccac:CcaHIS019_0102760"/>
<reference evidence="2" key="1">
    <citation type="journal article" date="2023" name="BMC Genomics">
        <title>Chromosome-level genome assemblies of Cutaneotrichosporon spp. (Trichosporonales, Basidiomycota) reveal imbalanced evolution between nucleotide sequences and chromosome synteny.</title>
        <authorList>
            <person name="Kobayashi Y."/>
            <person name="Kayamori A."/>
            <person name="Aoki K."/>
            <person name="Shiwa Y."/>
            <person name="Matsutani M."/>
            <person name="Fujita N."/>
            <person name="Sugita T."/>
            <person name="Iwasaki W."/>
            <person name="Tanaka N."/>
            <person name="Takashima M."/>
        </authorList>
    </citation>
    <scope>NUCLEOTIDE SEQUENCE</scope>
    <source>
        <strain evidence="2">HIS019</strain>
    </source>
</reference>
<evidence type="ECO:0000313" key="3">
    <source>
        <dbReference type="Proteomes" id="UP001233271"/>
    </source>
</evidence>
<evidence type="ECO:0000256" key="1">
    <source>
        <dbReference type="SAM" id="MobiDB-lite"/>
    </source>
</evidence>
<gene>
    <name evidence="2" type="ORF">CcaverHIS019_0102760</name>
</gene>
<feature type="region of interest" description="Disordered" evidence="1">
    <location>
        <begin position="90"/>
        <end position="109"/>
    </location>
</feature>
<dbReference type="Proteomes" id="UP001233271">
    <property type="component" value="Chromosome 1"/>
</dbReference>
<keyword evidence="3" id="KW-1185">Reference proteome</keyword>
<protein>
    <submittedName>
        <fullName evidence="2">Uncharacterized protein</fullName>
    </submittedName>
</protein>
<sequence>MARRLRPHFWPQVIRRTALVPNKGNPYPTLVMLAWSPWGILNEVLDPASVVDANHPDFERTHGIIWWSTWTATETPRTHLRTAEMLRTNTKAQTTPAVETTPRSQTTPVAQATMRRRAALTISLLGAW</sequence>
<evidence type="ECO:0000313" key="2">
    <source>
        <dbReference type="EMBL" id="BEI87558.1"/>
    </source>
</evidence>
<dbReference type="AlphaFoldDB" id="A0AA48IHU0"/>
<dbReference type="EMBL" id="AP028212">
    <property type="protein sequence ID" value="BEI87558.1"/>
    <property type="molecule type" value="Genomic_DNA"/>
</dbReference>